<comment type="caution">
    <text evidence="1">The sequence shown here is derived from an EMBL/GenBank/DDBJ whole genome shotgun (WGS) entry which is preliminary data.</text>
</comment>
<gene>
    <name evidence="1" type="ORF">FEM55_17200</name>
</gene>
<dbReference type="AlphaFoldDB" id="A0A5R9K8E8"/>
<dbReference type="EMBL" id="VCEI01000028">
    <property type="protein sequence ID" value="TLU90305.1"/>
    <property type="molecule type" value="Genomic_DNA"/>
</dbReference>
<dbReference type="Proteomes" id="UP000309788">
    <property type="component" value="Unassembled WGS sequence"/>
</dbReference>
<proteinExistence type="predicted"/>
<protein>
    <submittedName>
        <fullName evidence="1">Uncharacterized protein</fullName>
    </submittedName>
</protein>
<evidence type="ECO:0000313" key="1">
    <source>
        <dbReference type="EMBL" id="TLU90305.1"/>
    </source>
</evidence>
<keyword evidence="2" id="KW-1185">Reference proteome</keyword>
<name>A0A5R9K8E8_9BACT</name>
<sequence length="199" mass="23492">MTLKQIERLRLKIENIKKTLASEKRKFGGYDDSRGLRYLPTTYYVQLADYAGGLKYTKWFSKSFPDDVGFPDFLFEWAILLYKAGQIKQAGQKAFQTFCSNMYVIDKFLERPIVPIDMWEGWNLENESFLEYFQYNHQQPELKDFAVWLQSFLLTDDFTRAASQFVELRKALDKEDNIEKRSGLVKQISRLEKGDIFLA</sequence>
<dbReference type="OrthoDB" id="6197429at2"/>
<accession>A0A5R9K8E8</accession>
<dbReference type="RefSeq" id="WP_138282640.1">
    <property type="nucleotide sequence ID" value="NZ_BMGE01000005.1"/>
</dbReference>
<evidence type="ECO:0000313" key="2">
    <source>
        <dbReference type="Proteomes" id="UP000309788"/>
    </source>
</evidence>
<organism evidence="1 2">
    <name type="scientific">Dyadobacter sediminis</name>
    <dbReference type="NCBI Taxonomy" id="1493691"/>
    <lineage>
        <taxon>Bacteria</taxon>
        <taxon>Pseudomonadati</taxon>
        <taxon>Bacteroidota</taxon>
        <taxon>Cytophagia</taxon>
        <taxon>Cytophagales</taxon>
        <taxon>Spirosomataceae</taxon>
        <taxon>Dyadobacter</taxon>
    </lineage>
</organism>
<reference evidence="1 2" key="1">
    <citation type="submission" date="2019-05" db="EMBL/GenBank/DDBJ databases">
        <authorList>
            <person name="Qu J.-H."/>
        </authorList>
    </citation>
    <scope>NUCLEOTIDE SEQUENCE [LARGE SCALE GENOMIC DNA]</scope>
    <source>
        <strain evidence="1 2">Z12</strain>
    </source>
</reference>